<dbReference type="Proteomes" id="UP001269400">
    <property type="component" value="Unassembled WGS sequence"/>
</dbReference>
<gene>
    <name evidence="2" type="ORF">O0Q50_23985</name>
</gene>
<dbReference type="Pfam" id="PF08671">
    <property type="entry name" value="SinI"/>
    <property type="match status" value="1"/>
</dbReference>
<name>A0AAX6NF20_PRIAR</name>
<dbReference type="AlphaFoldDB" id="A0AAX6NF20"/>
<dbReference type="GO" id="GO:0046983">
    <property type="term" value="F:protein dimerization activity"/>
    <property type="evidence" value="ECO:0007669"/>
    <property type="project" value="InterPro"/>
</dbReference>
<dbReference type="SUPFAM" id="SSF47406">
    <property type="entry name" value="SinR repressor dimerisation domain-like"/>
    <property type="match status" value="1"/>
</dbReference>
<accession>A0AAX6NF20</accession>
<evidence type="ECO:0000259" key="1">
    <source>
        <dbReference type="PROSITE" id="PS51500"/>
    </source>
</evidence>
<evidence type="ECO:0000313" key="3">
    <source>
        <dbReference type="Proteomes" id="UP001269400"/>
    </source>
</evidence>
<feature type="domain" description="Sin" evidence="1">
    <location>
        <begin position="1"/>
        <end position="38"/>
    </location>
</feature>
<dbReference type="InterPro" id="IPR010981">
    <property type="entry name" value="SinR/SinI_dimer_dom"/>
</dbReference>
<dbReference type="PROSITE" id="PS51500">
    <property type="entry name" value="SIN"/>
    <property type="match status" value="1"/>
</dbReference>
<evidence type="ECO:0000313" key="2">
    <source>
        <dbReference type="EMBL" id="MDU9694250.1"/>
    </source>
</evidence>
<reference evidence="2" key="1">
    <citation type="journal article" date="2022" name="J Environ Chem Eng">
        <title>Biodegradation of petroleum oil using a constructed nonpathogenic and heavy metal-tolerant bacterial consortium isolated from marine sponges.</title>
        <authorList>
            <person name="Dechsakulwatana C."/>
            <person name="Rungsihiranrut A."/>
            <person name="Muangchinda C."/>
            <person name="Ningthoujam R."/>
            <person name="Klankeo P."/>
            <person name="Pinyakong O."/>
        </authorList>
    </citation>
    <scope>NUCLEOTIDE SEQUENCE</scope>
    <source>
        <strain evidence="2">TL01-2</strain>
    </source>
</reference>
<comment type="caution">
    <text evidence="2">The sequence shown here is derived from an EMBL/GenBank/DDBJ whole genome shotgun (WGS) entry which is preliminary data.</text>
</comment>
<organism evidence="2 3">
    <name type="scientific">Priestia aryabhattai</name>
    <name type="common">Bacillus aryabhattai</name>
    <dbReference type="NCBI Taxonomy" id="412384"/>
    <lineage>
        <taxon>Bacteria</taxon>
        <taxon>Bacillati</taxon>
        <taxon>Bacillota</taxon>
        <taxon>Bacilli</taxon>
        <taxon>Bacillales</taxon>
        <taxon>Bacillaceae</taxon>
        <taxon>Priestia</taxon>
    </lineage>
</organism>
<protein>
    <submittedName>
        <fullName evidence="2">Anti-repressor SinI family protein</fullName>
    </submittedName>
</protein>
<sequence length="40" mass="4653">MNTNDKLAVDQEWIDLIKAAHELGLKIEDVREFLLTNKNN</sequence>
<dbReference type="InterPro" id="IPR036281">
    <property type="entry name" value="SinR/SinI_dimer_dom_sf"/>
</dbReference>
<dbReference type="GO" id="GO:0006355">
    <property type="term" value="P:regulation of DNA-templated transcription"/>
    <property type="evidence" value="ECO:0007669"/>
    <property type="project" value="InterPro"/>
</dbReference>
<reference evidence="2" key="2">
    <citation type="submission" date="2022-12" db="EMBL/GenBank/DDBJ databases">
        <authorList>
            <person name="Dechsakulwatana C."/>
            <person name="Rungsihiranrut A."/>
            <person name="Muangchinda C."/>
            <person name="Ningthoujam R."/>
            <person name="Klankeo P."/>
            <person name="Pinyakong O."/>
        </authorList>
    </citation>
    <scope>NUCLEOTIDE SEQUENCE</scope>
    <source>
        <strain evidence="2">TL01-2</strain>
    </source>
</reference>
<dbReference type="EMBL" id="JAPTGD010000003">
    <property type="protein sequence ID" value="MDU9694250.1"/>
    <property type="molecule type" value="Genomic_DNA"/>
</dbReference>
<dbReference type="RefSeq" id="WP_316911562.1">
    <property type="nucleotide sequence ID" value="NZ_JAPTGD010000003.1"/>
</dbReference>
<proteinExistence type="predicted"/>